<feature type="signal peptide" evidence="3">
    <location>
        <begin position="1"/>
        <end position="20"/>
    </location>
</feature>
<dbReference type="SMART" id="SM00028">
    <property type="entry name" value="TPR"/>
    <property type="match status" value="9"/>
</dbReference>
<dbReference type="Gene3D" id="1.25.40.10">
    <property type="entry name" value="Tetratricopeptide repeat domain"/>
    <property type="match status" value="3"/>
</dbReference>
<dbReference type="Proteomes" id="UP000249061">
    <property type="component" value="Unassembled WGS sequence"/>
</dbReference>
<evidence type="ECO:0000256" key="2">
    <source>
        <dbReference type="SAM" id="MobiDB-lite"/>
    </source>
</evidence>
<dbReference type="AlphaFoldDB" id="A0A2W5TDR0"/>
<dbReference type="SUPFAM" id="SSF48452">
    <property type="entry name" value="TPR-like"/>
    <property type="match status" value="2"/>
</dbReference>
<keyword evidence="1" id="KW-0802">TPR repeat</keyword>
<feature type="region of interest" description="Disordered" evidence="2">
    <location>
        <begin position="186"/>
        <end position="215"/>
    </location>
</feature>
<comment type="caution">
    <text evidence="4">The sequence shown here is derived from an EMBL/GenBank/DDBJ whole genome shotgun (WGS) entry which is preliminary data.</text>
</comment>
<feature type="repeat" description="TPR" evidence="1">
    <location>
        <begin position="27"/>
        <end position="60"/>
    </location>
</feature>
<accession>A0A2W5TDR0</accession>
<sequence>MHMRKVLVSLVVLLSTVVFAAPPSPAAKAAFEKGEAALAAGNLDQAASAYQDAIKGSPGYAAALNGYGSVLFKQKKSAEAIASFKSATEADPNFKLAWFNLGYAARKTSDFPTAAAAYEKYTALDANDPDGFYGLAESYKGAGQNDKAIAAYEKYLTKEKRPTEQKWVDKAKESIATLKAAAPAPAPVAAAPAPTPAAPPSTTNTNTPAPPATTNVGNVAQQKMLEGDKLWAEKKYREASFAYQDAVNGNPNDVEANFKLGNSYAVLGYYSQAVERWQRVQQLSPDPAVKKSAADNIAKAQQKMASAGGGSPQEANKAPGTGPVADATRGQARQYYEGGVQLIGQRRYGEALNYLNESLKIEPSLTVGYVARGSTLIGLRRFAEAAVDYQYALKLDPARSDALYGLAEAYRGMNRIDDARAYYQRYVASNAPDVRPELQTDARNKLQQLR</sequence>
<feature type="repeat" description="TPR" evidence="1">
    <location>
        <begin position="95"/>
        <end position="128"/>
    </location>
</feature>
<dbReference type="InterPro" id="IPR011990">
    <property type="entry name" value="TPR-like_helical_dom_sf"/>
</dbReference>
<dbReference type="Pfam" id="PF13432">
    <property type="entry name" value="TPR_16"/>
    <property type="match status" value="1"/>
</dbReference>
<feature type="repeat" description="TPR" evidence="1">
    <location>
        <begin position="254"/>
        <end position="287"/>
    </location>
</feature>
<protein>
    <submittedName>
        <fullName evidence="4">Uncharacterized protein</fullName>
    </submittedName>
</protein>
<gene>
    <name evidence="4" type="ORF">DI536_16825</name>
</gene>
<dbReference type="PANTHER" id="PTHR12558">
    <property type="entry name" value="CELL DIVISION CYCLE 16,23,27"/>
    <property type="match status" value="1"/>
</dbReference>
<feature type="chain" id="PRO_5016160398" evidence="3">
    <location>
        <begin position="21"/>
        <end position="450"/>
    </location>
</feature>
<dbReference type="EMBL" id="QFQP01000013">
    <property type="protein sequence ID" value="PZR12077.1"/>
    <property type="molecule type" value="Genomic_DNA"/>
</dbReference>
<dbReference type="Pfam" id="PF13174">
    <property type="entry name" value="TPR_6"/>
    <property type="match status" value="1"/>
</dbReference>
<feature type="repeat" description="TPR" evidence="1">
    <location>
        <begin position="61"/>
        <end position="94"/>
    </location>
</feature>
<feature type="region of interest" description="Disordered" evidence="2">
    <location>
        <begin position="293"/>
        <end position="326"/>
    </location>
</feature>
<evidence type="ECO:0000313" key="4">
    <source>
        <dbReference type="EMBL" id="PZR12077.1"/>
    </source>
</evidence>
<dbReference type="InterPro" id="IPR019734">
    <property type="entry name" value="TPR_rpt"/>
</dbReference>
<feature type="repeat" description="TPR" evidence="1">
    <location>
        <begin position="366"/>
        <end position="399"/>
    </location>
</feature>
<feature type="repeat" description="TPR" evidence="1">
    <location>
        <begin position="332"/>
        <end position="365"/>
    </location>
</feature>
<evidence type="ECO:0000256" key="1">
    <source>
        <dbReference type="PROSITE-ProRule" id="PRU00339"/>
    </source>
</evidence>
<evidence type="ECO:0000313" key="5">
    <source>
        <dbReference type="Proteomes" id="UP000249061"/>
    </source>
</evidence>
<evidence type="ECO:0000256" key="3">
    <source>
        <dbReference type="SAM" id="SignalP"/>
    </source>
</evidence>
<name>A0A2W5TDR0_9BACT</name>
<feature type="compositionally biased region" description="Low complexity" evidence="2">
    <location>
        <begin position="200"/>
        <end position="215"/>
    </location>
</feature>
<organism evidence="4 5">
    <name type="scientific">Archangium gephyra</name>
    <dbReference type="NCBI Taxonomy" id="48"/>
    <lineage>
        <taxon>Bacteria</taxon>
        <taxon>Pseudomonadati</taxon>
        <taxon>Myxococcota</taxon>
        <taxon>Myxococcia</taxon>
        <taxon>Myxococcales</taxon>
        <taxon>Cystobacterineae</taxon>
        <taxon>Archangiaceae</taxon>
        <taxon>Archangium</taxon>
    </lineage>
</organism>
<proteinExistence type="predicted"/>
<dbReference type="Pfam" id="PF14559">
    <property type="entry name" value="TPR_19"/>
    <property type="match status" value="1"/>
</dbReference>
<dbReference type="PROSITE" id="PS50005">
    <property type="entry name" value="TPR"/>
    <property type="match status" value="6"/>
</dbReference>
<keyword evidence="3" id="KW-0732">Signal</keyword>
<reference evidence="4 5" key="1">
    <citation type="submission" date="2017-08" db="EMBL/GenBank/DDBJ databases">
        <title>Infants hospitalized years apart are colonized by the same room-sourced microbial strains.</title>
        <authorList>
            <person name="Brooks B."/>
            <person name="Olm M.R."/>
            <person name="Firek B.A."/>
            <person name="Baker R."/>
            <person name="Thomas B.C."/>
            <person name="Morowitz M.J."/>
            <person name="Banfield J.F."/>
        </authorList>
    </citation>
    <scope>NUCLEOTIDE SEQUENCE [LARGE SCALE GENOMIC DNA]</scope>
    <source>
        <strain evidence="4">S2_003_000_R2_14</strain>
    </source>
</reference>
<dbReference type="PANTHER" id="PTHR12558:SF13">
    <property type="entry name" value="CELL DIVISION CYCLE PROTEIN 27 HOMOLOG"/>
    <property type="match status" value="1"/>
</dbReference>